<proteinExistence type="predicted"/>
<dbReference type="EMBL" id="CM056818">
    <property type="protein sequence ID" value="KAJ8622055.1"/>
    <property type="molecule type" value="Genomic_DNA"/>
</dbReference>
<keyword evidence="2" id="KW-1185">Reference proteome</keyword>
<name>A0ACC2KLP0_PERAE</name>
<organism evidence="1 2">
    <name type="scientific">Persea americana</name>
    <name type="common">Avocado</name>
    <dbReference type="NCBI Taxonomy" id="3435"/>
    <lineage>
        <taxon>Eukaryota</taxon>
        <taxon>Viridiplantae</taxon>
        <taxon>Streptophyta</taxon>
        <taxon>Embryophyta</taxon>
        <taxon>Tracheophyta</taxon>
        <taxon>Spermatophyta</taxon>
        <taxon>Magnoliopsida</taxon>
        <taxon>Magnoliidae</taxon>
        <taxon>Laurales</taxon>
        <taxon>Lauraceae</taxon>
        <taxon>Persea</taxon>
    </lineage>
</organism>
<evidence type="ECO:0000313" key="1">
    <source>
        <dbReference type="EMBL" id="KAJ8622055.1"/>
    </source>
</evidence>
<sequence>MENVSLLGEKNGISFTKIKIKPTKKQMEELLAKVGMHGMSIELMLTQLVNKDGECHLHHRAWQPELQSIPEVN</sequence>
<gene>
    <name evidence="1" type="ORF">MRB53_030584</name>
</gene>
<accession>A0ACC2KLP0</accession>
<protein>
    <submittedName>
        <fullName evidence="1">Uncharacterized protein</fullName>
    </submittedName>
</protein>
<dbReference type="Proteomes" id="UP001234297">
    <property type="component" value="Chromosome 10"/>
</dbReference>
<comment type="caution">
    <text evidence="1">The sequence shown here is derived from an EMBL/GenBank/DDBJ whole genome shotgun (WGS) entry which is preliminary data.</text>
</comment>
<reference evidence="1 2" key="1">
    <citation type="journal article" date="2022" name="Hortic Res">
        <title>A haplotype resolved chromosomal level avocado genome allows analysis of novel avocado genes.</title>
        <authorList>
            <person name="Nath O."/>
            <person name="Fletcher S.J."/>
            <person name="Hayward A."/>
            <person name="Shaw L.M."/>
            <person name="Masouleh A.K."/>
            <person name="Furtado A."/>
            <person name="Henry R.J."/>
            <person name="Mitter N."/>
        </authorList>
    </citation>
    <scope>NUCLEOTIDE SEQUENCE [LARGE SCALE GENOMIC DNA]</scope>
    <source>
        <strain evidence="2">cv. Hass</strain>
    </source>
</reference>
<evidence type="ECO:0000313" key="2">
    <source>
        <dbReference type="Proteomes" id="UP001234297"/>
    </source>
</evidence>